<evidence type="ECO:0000259" key="7">
    <source>
        <dbReference type="SMART" id="SM01340"/>
    </source>
</evidence>
<dbReference type="PANTHER" id="PTHR10073">
    <property type="entry name" value="DNA MISMATCH REPAIR PROTEIN MLH, PMS, MUTL"/>
    <property type="match status" value="1"/>
</dbReference>
<dbReference type="InterPro" id="IPR036890">
    <property type="entry name" value="HATPase_C_sf"/>
</dbReference>
<dbReference type="EMBL" id="FOSN01000004">
    <property type="protein sequence ID" value="SFK24447.1"/>
    <property type="molecule type" value="Genomic_DNA"/>
</dbReference>
<dbReference type="HAMAP" id="MF_00149">
    <property type="entry name" value="DNA_mis_repair"/>
    <property type="match status" value="1"/>
</dbReference>
<dbReference type="GO" id="GO:0005524">
    <property type="term" value="F:ATP binding"/>
    <property type="evidence" value="ECO:0007669"/>
    <property type="project" value="InterPro"/>
</dbReference>
<dbReference type="Pfam" id="PF01119">
    <property type="entry name" value="DNA_mis_repair"/>
    <property type="match status" value="1"/>
</dbReference>
<evidence type="ECO:0000256" key="3">
    <source>
        <dbReference type="ARBA" id="ARBA00022763"/>
    </source>
</evidence>
<evidence type="ECO:0000256" key="1">
    <source>
        <dbReference type="ARBA" id="ARBA00006082"/>
    </source>
</evidence>
<evidence type="ECO:0000313" key="9">
    <source>
        <dbReference type="Proteomes" id="UP000198755"/>
    </source>
</evidence>
<proteinExistence type="inferred from homology"/>
<dbReference type="Gene3D" id="3.30.1370.100">
    <property type="entry name" value="MutL, C-terminal domain, regulatory subdomain"/>
    <property type="match status" value="1"/>
</dbReference>
<evidence type="ECO:0000256" key="5">
    <source>
        <dbReference type="HAMAP-Rule" id="MF_00149"/>
    </source>
</evidence>
<dbReference type="InterPro" id="IPR020568">
    <property type="entry name" value="Ribosomal_Su5_D2-typ_SF"/>
</dbReference>
<dbReference type="SMART" id="SM00853">
    <property type="entry name" value="MutL_C"/>
    <property type="match status" value="1"/>
</dbReference>
<dbReference type="PANTHER" id="PTHR10073:SF12">
    <property type="entry name" value="DNA MISMATCH REPAIR PROTEIN MLH1"/>
    <property type="match status" value="1"/>
</dbReference>
<dbReference type="RefSeq" id="WP_091680142.1">
    <property type="nucleotide sequence ID" value="NZ_FOSN01000004.1"/>
</dbReference>
<dbReference type="InterPro" id="IPR014721">
    <property type="entry name" value="Ribsml_uS5_D2-typ_fold_subgr"/>
</dbReference>
<dbReference type="Gene3D" id="3.30.1540.20">
    <property type="entry name" value="MutL, C-terminal domain, dimerisation subdomain"/>
    <property type="match status" value="1"/>
</dbReference>
<dbReference type="InterPro" id="IPR020667">
    <property type="entry name" value="DNA_mismatch_repair_MutL"/>
</dbReference>
<dbReference type="InterPro" id="IPR042120">
    <property type="entry name" value="MutL_C_dimsub"/>
</dbReference>
<comment type="function">
    <text evidence="5">This protein is involved in the repair of mismatches in DNA. It is required for dam-dependent methyl-directed DNA mismatch repair. May act as a 'molecular matchmaker', a protein that promotes the formation of a stable complex between two or more DNA-binding proteins in an ATP-dependent manner without itself being part of a final effector complex.</text>
</comment>
<feature type="domain" description="DNA mismatch repair protein S5" evidence="7">
    <location>
        <begin position="212"/>
        <end position="330"/>
    </location>
</feature>
<dbReference type="InterPro" id="IPR002099">
    <property type="entry name" value="MutL/Mlh/PMS"/>
</dbReference>
<evidence type="ECO:0000256" key="2">
    <source>
        <dbReference type="ARBA" id="ARBA00021975"/>
    </source>
</evidence>
<comment type="similarity">
    <text evidence="1 5">Belongs to the DNA mismatch repair MutL/HexB family.</text>
</comment>
<dbReference type="GO" id="GO:0030983">
    <property type="term" value="F:mismatched DNA binding"/>
    <property type="evidence" value="ECO:0007669"/>
    <property type="project" value="InterPro"/>
</dbReference>
<keyword evidence="4 5" id="KW-0234">DNA repair</keyword>
<dbReference type="GO" id="GO:0016887">
    <property type="term" value="F:ATP hydrolysis activity"/>
    <property type="evidence" value="ECO:0007669"/>
    <property type="project" value="InterPro"/>
</dbReference>
<dbReference type="Pfam" id="PF08676">
    <property type="entry name" value="MutL_C"/>
    <property type="match status" value="1"/>
</dbReference>
<dbReference type="InterPro" id="IPR014762">
    <property type="entry name" value="DNA_mismatch_repair_CS"/>
</dbReference>
<dbReference type="SUPFAM" id="SSF55874">
    <property type="entry name" value="ATPase domain of HSP90 chaperone/DNA topoisomerase II/histidine kinase"/>
    <property type="match status" value="1"/>
</dbReference>
<protein>
    <recommendedName>
        <fullName evidence="2 5">DNA mismatch repair protein MutL</fullName>
    </recommendedName>
</protein>
<keyword evidence="9" id="KW-1185">Reference proteome</keyword>
<dbReference type="InterPro" id="IPR038973">
    <property type="entry name" value="MutL/Mlh/Pms-like"/>
</dbReference>
<dbReference type="SUPFAM" id="SSF54211">
    <property type="entry name" value="Ribosomal protein S5 domain 2-like"/>
    <property type="match status" value="1"/>
</dbReference>
<dbReference type="GO" id="GO:0140664">
    <property type="term" value="F:ATP-dependent DNA damage sensor activity"/>
    <property type="evidence" value="ECO:0007669"/>
    <property type="project" value="InterPro"/>
</dbReference>
<dbReference type="OrthoDB" id="9763467at2"/>
<dbReference type="GO" id="GO:0032300">
    <property type="term" value="C:mismatch repair complex"/>
    <property type="evidence" value="ECO:0007669"/>
    <property type="project" value="InterPro"/>
</dbReference>
<dbReference type="InterPro" id="IPR042121">
    <property type="entry name" value="MutL_C_regsub"/>
</dbReference>
<dbReference type="Gene3D" id="3.30.565.10">
    <property type="entry name" value="Histidine kinase-like ATPase, C-terminal domain"/>
    <property type="match status" value="1"/>
</dbReference>
<dbReference type="FunFam" id="3.30.565.10:FF:000003">
    <property type="entry name" value="DNA mismatch repair endonuclease MutL"/>
    <property type="match status" value="1"/>
</dbReference>
<name>A0A1I3XXR5_9HYPH</name>
<dbReference type="CDD" id="cd00782">
    <property type="entry name" value="MutL_Trans"/>
    <property type="match status" value="1"/>
</dbReference>
<dbReference type="NCBIfam" id="TIGR00585">
    <property type="entry name" value="mutl"/>
    <property type="match status" value="1"/>
</dbReference>
<dbReference type="InterPro" id="IPR013507">
    <property type="entry name" value="DNA_mismatch_S5_2-like"/>
</dbReference>
<dbReference type="Proteomes" id="UP000198755">
    <property type="component" value="Unassembled WGS sequence"/>
</dbReference>
<dbReference type="SMART" id="SM01340">
    <property type="entry name" value="DNA_mis_repair"/>
    <property type="match status" value="1"/>
</dbReference>
<evidence type="ECO:0000259" key="6">
    <source>
        <dbReference type="SMART" id="SM00853"/>
    </source>
</evidence>
<feature type="domain" description="MutL C-terminal dimerisation" evidence="6">
    <location>
        <begin position="432"/>
        <end position="576"/>
    </location>
</feature>
<reference evidence="8 9" key="1">
    <citation type="submission" date="2016-10" db="EMBL/GenBank/DDBJ databases">
        <authorList>
            <person name="de Groot N.N."/>
        </authorList>
    </citation>
    <scope>NUCLEOTIDE SEQUENCE [LARGE SCALE GENOMIC DNA]</scope>
    <source>
        <strain evidence="8 9">NE2</strain>
    </source>
</reference>
<keyword evidence="3 5" id="KW-0227">DNA damage</keyword>
<sequence>MPVRRLDPVLIDRIAAGEVVERPASALKELIENALDAGAARIDVALEAGGKKLIRVIDDGFGMSAQDLDLAVERHATSKLPGGDLSAIETLGFRGEALPSIGSVASLEITTRASGAPHGSRICVDQGAKSAIAPAAHPQGTRIEIRDLFAATPARLKFLKNDRAEARAASETVQRHAMAHPQVRFTFSGGGEAAGFEFAAQGPGDAGLLARLTDILGREFSANALRVEAEREGVSLAGFAGLPTWHRANASAQFLFVNGRPVRDKLLAGAVRAAYMDFVPQGRHPALALFLSCDPREVDVNVHPAKAEVRFRDGGLVRGLIVGALKQTLAGALHRATPNNSAAALDLLARRGFGAARSGYAPAANWDWRASPAKPEHSGPSAGFAEATNLFAAPDQTSFATDGALARIASVSARAHQQQPLQQDLDAPLGAARAQLHETYIVAQTREGIVIVDQHAAHERLVYERLKAARAGSSPPRQHLLIPVIVEMGQSEAARVCDAADLLGEFGLRVEPFGPGAVAVSETPAALGACDASSLVRDLAAALAGEGGGAAPLEKRLDRVLATLACHHSVRAGRRLGADEMNALLREMERTPGSGQCNHGRPTYVELKLVDVEKLFGRR</sequence>
<dbReference type="STRING" id="1612308.SAMN05444581_104164"/>
<dbReference type="SUPFAM" id="SSF118116">
    <property type="entry name" value="DNA mismatch repair protein MutL"/>
    <property type="match status" value="1"/>
</dbReference>
<gene>
    <name evidence="5" type="primary">mutL</name>
    <name evidence="8" type="ORF">SAMN05444581_104164</name>
</gene>
<dbReference type="Gene3D" id="3.30.230.10">
    <property type="match status" value="1"/>
</dbReference>
<evidence type="ECO:0000313" key="8">
    <source>
        <dbReference type="EMBL" id="SFK24447.1"/>
    </source>
</evidence>
<dbReference type="InterPro" id="IPR037198">
    <property type="entry name" value="MutL_C_sf"/>
</dbReference>
<dbReference type="GO" id="GO:0006298">
    <property type="term" value="P:mismatch repair"/>
    <property type="evidence" value="ECO:0007669"/>
    <property type="project" value="UniProtKB-UniRule"/>
</dbReference>
<dbReference type="CDD" id="cd16926">
    <property type="entry name" value="HATPase_MutL-MLH-PMS-like"/>
    <property type="match status" value="1"/>
</dbReference>
<dbReference type="InterPro" id="IPR014790">
    <property type="entry name" value="MutL_C"/>
</dbReference>
<accession>A0A1I3XXR5</accession>
<dbReference type="AlphaFoldDB" id="A0A1I3XXR5"/>
<evidence type="ECO:0000256" key="4">
    <source>
        <dbReference type="ARBA" id="ARBA00023204"/>
    </source>
</evidence>
<organism evidence="8 9">
    <name type="scientific">Methylocapsa palsarum</name>
    <dbReference type="NCBI Taxonomy" id="1612308"/>
    <lineage>
        <taxon>Bacteria</taxon>
        <taxon>Pseudomonadati</taxon>
        <taxon>Pseudomonadota</taxon>
        <taxon>Alphaproteobacteria</taxon>
        <taxon>Hyphomicrobiales</taxon>
        <taxon>Beijerinckiaceae</taxon>
        <taxon>Methylocapsa</taxon>
    </lineage>
</organism>
<dbReference type="PROSITE" id="PS00058">
    <property type="entry name" value="DNA_MISMATCH_REPAIR_1"/>
    <property type="match status" value="1"/>
</dbReference>
<dbReference type="NCBIfam" id="NF000953">
    <property type="entry name" value="PRK00095.2-4"/>
    <property type="match status" value="1"/>
</dbReference>
<dbReference type="Pfam" id="PF13589">
    <property type="entry name" value="HATPase_c_3"/>
    <property type="match status" value="1"/>
</dbReference>